<dbReference type="GO" id="GO:0006357">
    <property type="term" value="P:regulation of transcription by RNA polymerase II"/>
    <property type="evidence" value="ECO:0007669"/>
    <property type="project" value="TreeGrafter"/>
</dbReference>
<dbReference type="InterPro" id="IPR036390">
    <property type="entry name" value="WH_DNA-bd_sf"/>
</dbReference>
<dbReference type="InterPro" id="IPR000232">
    <property type="entry name" value="HSF_DNA-bd"/>
</dbReference>
<evidence type="ECO:0000256" key="14">
    <source>
        <dbReference type="SAM" id="MobiDB-lite"/>
    </source>
</evidence>
<dbReference type="PANTHER" id="PTHR10015:SF322">
    <property type="entry name" value="HEAT STRESS TRANSCRIPTION FACTOR A-7A"/>
    <property type="match status" value="1"/>
</dbReference>
<gene>
    <name evidence="16" type="ORF">SASPL_106584</name>
</gene>
<evidence type="ECO:0000256" key="5">
    <source>
        <dbReference type="ARBA" id="ARBA00023016"/>
    </source>
</evidence>
<dbReference type="SUPFAM" id="SSF46785">
    <property type="entry name" value="Winged helix' DNA-binding domain"/>
    <property type="match status" value="1"/>
</dbReference>
<dbReference type="SMART" id="SM00415">
    <property type="entry name" value="HSF"/>
    <property type="match status" value="1"/>
</dbReference>
<keyword evidence="13" id="KW-0175">Coiled coil</keyword>
<protein>
    <recommendedName>
        <fullName evidence="11">Heat stress transcription factor</fullName>
    </recommendedName>
</protein>
<reference evidence="16" key="2">
    <citation type="submission" date="2020-08" db="EMBL/GenBank/DDBJ databases">
        <title>Plant Genome Project.</title>
        <authorList>
            <person name="Zhang R.-G."/>
        </authorList>
    </citation>
    <scope>NUCLEOTIDE SEQUENCE</scope>
    <source>
        <strain evidence="16">Huo1</strain>
        <tissue evidence="16">Leaf</tissue>
    </source>
</reference>
<keyword evidence="7" id="KW-0010">Activator</keyword>
<evidence type="ECO:0000256" key="1">
    <source>
        <dbReference type="ARBA" id="ARBA00004123"/>
    </source>
</evidence>
<evidence type="ECO:0000256" key="9">
    <source>
        <dbReference type="ARBA" id="ARBA00023242"/>
    </source>
</evidence>
<keyword evidence="9" id="KW-0539">Nucleus</keyword>
<keyword evidence="17" id="KW-1185">Reference proteome</keyword>
<evidence type="ECO:0000256" key="10">
    <source>
        <dbReference type="ARBA" id="ARBA00055747"/>
    </source>
</evidence>
<proteinExistence type="inferred from homology"/>
<feature type="domain" description="HSF-type DNA-binding" evidence="15">
    <location>
        <begin position="29"/>
        <end position="136"/>
    </location>
</feature>
<comment type="function">
    <text evidence="10">DNA-binding protein that specifically binds heat shock promoter elements (HSE) and activates transcription.</text>
</comment>
<dbReference type="Proteomes" id="UP000298416">
    <property type="component" value="Unassembled WGS sequence"/>
</dbReference>
<dbReference type="GO" id="GO:0003700">
    <property type="term" value="F:DNA-binding transcription factor activity"/>
    <property type="evidence" value="ECO:0007669"/>
    <property type="project" value="InterPro"/>
</dbReference>
<dbReference type="EMBL" id="PNBA02000002">
    <property type="protein sequence ID" value="KAG6434939.1"/>
    <property type="molecule type" value="Genomic_DNA"/>
</dbReference>
<evidence type="ECO:0000256" key="2">
    <source>
        <dbReference type="ARBA" id="ARBA00006403"/>
    </source>
</evidence>
<comment type="caution">
    <text evidence="16">The sequence shown here is derived from an EMBL/GenBank/DDBJ whole genome shotgun (WGS) entry which is preliminary data.</text>
</comment>
<feature type="region of interest" description="Disordered" evidence="14">
    <location>
        <begin position="1"/>
        <end position="25"/>
    </location>
</feature>
<keyword evidence="5" id="KW-0346">Stress response</keyword>
<dbReference type="Gene3D" id="1.10.10.10">
    <property type="entry name" value="Winged helix-like DNA-binding domain superfamily/Winged helix DNA-binding domain"/>
    <property type="match status" value="1"/>
</dbReference>
<evidence type="ECO:0000256" key="3">
    <source>
        <dbReference type="ARBA" id="ARBA00022553"/>
    </source>
</evidence>
<keyword evidence="6" id="KW-0238">DNA-binding</keyword>
<feature type="coiled-coil region" evidence="13">
    <location>
        <begin position="164"/>
        <end position="191"/>
    </location>
</feature>
<dbReference type="FunFam" id="1.10.10.10:FF:000057">
    <property type="entry name" value="Heat shock transcription factor 1"/>
    <property type="match status" value="1"/>
</dbReference>
<sequence>MFPVKEEYRGDSSSSDAAPMPMEGLHEMGPPPFLTKTFDMVDDPATDGVVSWSRGGHSFVVWDPHAFSSSLLPRYFKHSNFSSFVRQLNTYVLIEDDEKLQNPIQEKRKIDTDKWEFANDAFLRGQKHLLRHITRRKTSPPKAQSADPEVDGLRRDRVLLVMELVKLRQQQQATRAHLQQMELRLQSTEKRQQQMMSFLARAMQNPEFIHQLANYRERRKREVEEDAGKKRRRAVEGSSGWGAVKAEPVEYWGGLAPSELEVLAMEMQGIGKGKGEEVEADEVGNELDDGFWEELLSEGFDEEVGLGDGGEDVECGGEDVNALAHRLGFLASPPWR</sequence>
<name>A0A8X9ACN6_SALSN</name>
<evidence type="ECO:0000259" key="15">
    <source>
        <dbReference type="SMART" id="SM00415"/>
    </source>
</evidence>
<evidence type="ECO:0000256" key="13">
    <source>
        <dbReference type="SAM" id="Coils"/>
    </source>
</evidence>
<organism evidence="16">
    <name type="scientific">Salvia splendens</name>
    <name type="common">Scarlet sage</name>
    <dbReference type="NCBI Taxonomy" id="180675"/>
    <lineage>
        <taxon>Eukaryota</taxon>
        <taxon>Viridiplantae</taxon>
        <taxon>Streptophyta</taxon>
        <taxon>Embryophyta</taxon>
        <taxon>Tracheophyta</taxon>
        <taxon>Spermatophyta</taxon>
        <taxon>Magnoliopsida</taxon>
        <taxon>eudicotyledons</taxon>
        <taxon>Gunneridae</taxon>
        <taxon>Pentapetalae</taxon>
        <taxon>asterids</taxon>
        <taxon>lamiids</taxon>
        <taxon>Lamiales</taxon>
        <taxon>Lamiaceae</taxon>
        <taxon>Nepetoideae</taxon>
        <taxon>Mentheae</taxon>
        <taxon>Salviinae</taxon>
        <taxon>Salvia</taxon>
        <taxon>Salvia subgen. Calosphace</taxon>
        <taxon>core Calosphace</taxon>
    </lineage>
</organism>
<evidence type="ECO:0000256" key="12">
    <source>
        <dbReference type="RuleBase" id="RU004020"/>
    </source>
</evidence>
<dbReference type="Pfam" id="PF00447">
    <property type="entry name" value="HSF_DNA-bind"/>
    <property type="match status" value="1"/>
</dbReference>
<keyword evidence="4" id="KW-0805">Transcription regulation</keyword>
<keyword evidence="8" id="KW-0804">Transcription</keyword>
<dbReference type="PRINTS" id="PR00056">
    <property type="entry name" value="HSFDOMAIN"/>
</dbReference>
<evidence type="ECO:0000256" key="8">
    <source>
        <dbReference type="ARBA" id="ARBA00023163"/>
    </source>
</evidence>
<keyword evidence="3" id="KW-0597">Phosphoprotein</keyword>
<accession>A0A8X9ACN6</accession>
<dbReference type="GO" id="GO:0005634">
    <property type="term" value="C:nucleus"/>
    <property type="evidence" value="ECO:0007669"/>
    <property type="project" value="UniProtKB-SubCell"/>
</dbReference>
<evidence type="ECO:0000256" key="6">
    <source>
        <dbReference type="ARBA" id="ARBA00023125"/>
    </source>
</evidence>
<evidence type="ECO:0000313" key="16">
    <source>
        <dbReference type="EMBL" id="KAG6434939.1"/>
    </source>
</evidence>
<feature type="compositionally biased region" description="Basic and acidic residues" evidence="14">
    <location>
        <begin position="1"/>
        <end position="10"/>
    </location>
</feature>
<dbReference type="GO" id="GO:0034605">
    <property type="term" value="P:cellular response to heat"/>
    <property type="evidence" value="ECO:0007669"/>
    <property type="project" value="TreeGrafter"/>
</dbReference>
<evidence type="ECO:0000256" key="7">
    <source>
        <dbReference type="ARBA" id="ARBA00023159"/>
    </source>
</evidence>
<evidence type="ECO:0000256" key="11">
    <source>
        <dbReference type="ARBA" id="ARBA00081483"/>
    </source>
</evidence>
<dbReference type="GO" id="GO:0000978">
    <property type="term" value="F:RNA polymerase II cis-regulatory region sequence-specific DNA binding"/>
    <property type="evidence" value="ECO:0007669"/>
    <property type="project" value="TreeGrafter"/>
</dbReference>
<comment type="subcellular location">
    <subcellularLocation>
        <location evidence="1">Nucleus</location>
    </subcellularLocation>
</comment>
<dbReference type="InterPro" id="IPR036388">
    <property type="entry name" value="WH-like_DNA-bd_sf"/>
</dbReference>
<evidence type="ECO:0000313" key="17">
    <source>
        <dbReference type="Proteomes" id="UP000298416"/>
    </source>
</evidence>
<reference evidence="16" key="1">
    <citation type="submission" date="2018-01" db="EMBL/GenBank/DDBJ databases">
        <authorList>
            <person name="Mao J.F."/>
        </authorList>
    </citation>
    <scope>NUCLEOTIDE SEQUENCE</scope>
    <source>
        <strain evidence="16">Huo1</strain>
        <tissue evidence="16">Leaf</tissue>
    </source>
</reference>
<evidence type="ECO:0000256" key="4">
    <source>
        <dbReference type="ARBA" id="ARBA00023015"/>
    </source>
</evidence>
<dbReference type="AlphaFoldDB" id="A0A8X9ACN6"/>
<dbReference type="PANTHER" id="PTHR10015">
    <property type="entry name" value="HEAT SHOCK TRANSCRIPTION FACTOR"/>
    <property type="match status" value="1"/>
</dbReference>
<comment type="similarity">
    <text evidence="2 12">Belongs to the HSF family.</text>
</comment>